<gene>
    <name evidence="1" type="ORF">G5V65_04465</name>
</gene>
<sequence length="119" mass="12715">MAGSVVMLHPQERVDEDEGAILAIFDRLGPDPAAKLVSRAVGELALAVTVMAAQVDRHELDGLPRGLKRIQVMAAGVGMVSLSQVAGDARSVLMRDDPTAFSAVWARLVRVAERSLVRD</sequence>
<dbReference type="Proteomes" id="UP000474758">
    <property type="component" value="Unassembled WGS sequence"/>
</dbReference>
<name>A0A6M1TJP3_9RHOB</name>
<evidence type="ECO:0000313" key="2">
    <source>
        <dbReference type="Proteomes" id="UP000474758"/>
    </source>
</evidence>
<keyword evidence="2" id="KW-1185">Reference proteome</keyword>
<protein>
    <submittedName>
        <fullName evidence="1">Uncharacterized protein</fullName>
    </submittedName>
</protein>
<accession>A0A6M1TJP3</accession>
<comment type="caution">
    <text evidence="1">The sequence shown here is derived from an EMBL/GenBank/DDBJ whole genome shotgun (WGS) entry which is preliminary data.</text>
</comment>
<dbReference type="EMBL" id="JAALFE010000003">
    <property type="protein sequence ID" value="NGQ90139.1"/>
    <property type="molecule type" value="Genomic_DNA"/>
</dbReference>
<organism evidence="1 2">
    <name type="scientific">Paragemmobacter kunshanensis</name>
    <dbReference type="NCBI Taxonomy" id="2583234"/>
    <lineage>
        <taxon>Bacteria</taxon>
        <taxon>Pseudomonadati</taxon>
        <taxon>Pseudomonadota</taxon>
        <taxon>Alphaproteobacteria</taxon>
        <taxon>Rhodobacterales</taxon>
        <taxon>Paracoccaceae</taxon>
        <taxon>Paragemmobacter</taxon>
    </lineage>
</organism>
<reference evidence="1 2" key="1">
    <citation type="submission" date="2020-02" db="EMBL/GenBank/DDBJ databases">
        <title>Rhodobacter translucens sp. nov., a novel bacterium isolated from activated sludge.</title>
        <authorList>
            <person name="Liu J."/>
        </authorList>
    </citation>
    <scope>NUCLEOTIDE SEQUENCE [LARGE SCALE GENOMIC DNA]</scope>
    <source>
        <strain evidence="1 2">HX-7-19</strain>
    </source>
</reference>
<evidence type="ECO:0000313" key="1">
    <source>
        <dbReference type="EMBL" id="NGQ90139.1"/>
    </source>
</evidence>
<dbReference type="RefSeq" id="WP_165047382.1">
    <property type="nucleotide sequence ID" value="NZ_JAALFE010000003.1"/>
</dbReference>
<dbReference type="AlphaFoldDB" id="A0A6M1TJP3"/>
<proteinExistence type="predicted"/>